<comment type="caution">
    <text evidence="1">The sequence shown here is derived from an EMBL/GenBank/DDBJ whole genome shotgun (WGS) entry which is preliminary data.</text>
</comment>
<evidence type="ECO:0000313" key="1">
    <source>
        <dbReference type="EMBL" id="KAK7033848.1"/>
    </source>
</evidence>
<sequence length="508" mass="56695">MAVYLAPNARINPTHLRSVLKDHGKSFLGEAEFGEDVFAPRPPNYVYTARPVDSWNVVLPEDKFHAVLFGEVASVPVVSEVGTSVIIKCPDWSRFGYGKDEFKNIWLGQMAPLSAATEVDMAEDFDHNKASGFASSAIYANTVQTVNKRYWTSWGDLKVDIWKWYQMCLFHKSDDAGNFSESRASHDGSTFPFAQGDTVIISAELYRVIVDHDEAPTYRGYHLYANYMKQVRPLAASHQHGLACDCNERRVVLYPQSAMSDTPVSDGEDMEISDEEEASALHVYDPLQDIDKVALHPFVRHWSTARCIKAQAYHLYIRSKMPFPVMDAEHIRDVKTFLSGMTSNRLRKAILFPNGQSNWVPVLVPATTSGGDGPASVGFQFWFGLAPEVLHMPIDMAIYAPLEPSSGVRLPLAILHVDQNDRAGHPVCNSVNNLINEGASDASPWYGNVLVLLFAPETSSLESVPEWLHEYVAETAIDFVKTMYKAKRSGRRLPVSKHQLSISPAMLL</sequence>
<protein>
    <submittedName>
        <fullName evidence="1">Uncharacterized protein</fullName>
    </submittedName>
</protein>
<dbReference type="Proteomes" id="UP001362999">
    <property type="component" value="Unassembled WGS sequence"/>
</dbReference>
<dbReference type="EMBL" id="JAWWNJ010000022">
    <property type="protein sequence ID" value="KAK7033848.1"/>
    <property type="molecule type" value="Genomic_DNA"/>
</dbReference>
<reference evidence="1 2" key="1">
    <citation type="journal article" date="2024" name="J Genomics">
        <title>Draft genome sequencing and assembly of Favolaschia claudopus CIRM-BRFM 2984 isolated from oak limbs.</title>
        <authorList>
            <person name="Navarro D."/>
            <person name="Drula E."/>
            <person name="Chaduli D."/>
            <person name="Cazenave R."/>
            <person name="Ahrendt S."/>
            <person name="Wang J."/>
            <person name="Lipzen A."/>
            <person name="Daum C."/>
            <person name="Barry K."/>
            <person name="Grigoriev I.V."/>
            <person name="Favel A."/>
            <person name="Rosso M.N."/>
            <person name="Martin F."/>
        </authorList>
    </citation>
    <scope>NUCLEOTIDE SEQUENCE [LARGE SCALE GENOMIC DNA]</scope>
    <source>
        <strain evidence="1 2">CIRM-BRFM 2984</strain>
    </source>
</reference>
<keyword evidence="2" id="KW-1185">Reference proteome</keyword>
<evidence type="ECO:0000313" key="2">
    <source>
        <dbReference type="Proteomes" id="UP001362999"/>
    </source>
</evidence>
<accession>A0AAW0C4D6</accession>
<gene>
    <name evidence="1" type="ORF">R3P38DRAFT_3264437</name>
</gene>
<proteinExistence type="predicted"/>
<organism evidence="1 2">
    <name type="scientific">Favolaschia claudopus</name>
    <dbReference type="NCBI Taxonomy" id="2862362"/>
    <lineage>
        <taxon>Eukaryota</taxon>
        <taxon>Fungi</taxon>
        <taxon>Dikarya</taxon>
        <taxon>Basidiomycota</taxon>
        <taxon>Agaricomycotina</taxon>
        <taxon>Agaricomycetes</taxon>
        <taxon>Agaricomycetidae</taxon>
        <taxon>Agaricales</taxon>
        <taxon>Marasmiineae</taxon>
        <taxon>Mycenaceae</taxon>
        <taxon>Favolaschia</taxon>
    </lineage>
</organism>
<name>A0AAW0C4D6_9AGAR</name>
<dbReference type="AlphaFoldDB" id="A0AAW0C4D6"/>